<keyword evidence="3 9" id="KW-0689">Ribosomal protein</keyword>
<dbReference type="Pfam" id="PF03719">
    <property type="entry name" value="Ribosomal_S5_C"/>
    <property type="match status" value="1"/>
</dbReference>
<evidence type="ECO:0000256" key="5">
    <source>
        <dbReference type="ARBA" id="ARBA00023274"/>
    </source>
</evidence>
<dbReference type="PROSITE" id="PS50881">
    <property type="entry name" value="S5_DSRBD"/>
    <property type="match status" value="1"/>
</dbReference>
<dbReference type="SUPFAM" id="SSF54211">
    <property type="entry name" value="Ribosomal protein S5 domain 2-like"/>
    <property type="match status" value="1"/>
</dbReference>
<reference evidence="12 13" key="1">
    <citation type="submission" date="2024-05" db="EMBL/GenBank/DDBJ databases">
        <authorList>
            <person name="Wallberg A."/>
        </authorList>
    </citation>
    <scope>NUCLEOTIDE SEQUENCE [LARGE SCALE GENOMIC DNA]</scope>
</reference>
<dbReference type="PANTHER" id="PTHR48277:SF1">
    <property type="entry name" value="MITOCHONDRIAL RIBOSOMAL PROTEIN S5"/>
    <property type="match status" value="1"/>
</dbReference>
<keyword evidence="13" id="KW-1185">Reference proteome</keyword>
<evidence type="ECO:0000256" key="7">
    <source>
        <dbReference type="ARBA" id="ARBA00041606"/>
    </source>
</evidence>
<evidence type="ECO:0000256" key="10">
    <source>
        <dbReference type="RuleBase" id="RU003823"/>
    </source>
</evidence>
<dbReference type="FunFam" id="3.30.230.10:FF:000002">
    <property type="entry name" value="30S ribosomal protein S5"/>
    <property type="match status" value="1"/>
</dbReference>
<feature type="domain" description="S5 DRBM" evidence="11">
    <location>
        <begin position="215"/>
        <end position="261"/>
    </location>
</feature>
<protein>
    <recommendedName>
        <fullName evidence="6">Small ribosomal subunit protein uS5m</fullName>
    </recommendedName>
    <alternativeName>
        <fullName evidence="7">28S ribosomal protein S5, mitochondrial</fullName>
    </alternativeName>
</protein>
<keyword evidence="4" id="KW-0496">Mitochondrion</keyword>
<dbReference type="Pfam" id="PF21251">
    <property type="entry name" value="Ribosomal_uS5m_N"/>
    <property type="match status" value="1"/>
</dbReference>
<evidence type="ECO:0000256" key="2">
    <source>
        <dbReference type="ARBA" id="ARBA00008945"/>
    </source>
</evidence>
<dbReference type="GO" id="GO:0005763">
    <property type="term" value="C:mitochondrial small ribosomal subunit"/>
    <property type="evidence" value="ECO:0007669"/>
    <property type="project" value="UniProtKB-ARBA"/>
</dbReference>
<evidence type="ECO:0000256" key="8">
    <source>
        <dbReference type="ARBA" id="ARBA00062683"/>
    </source>
</evidence>
<comment type="caution">
    <text evidence="12">The sequence shown here is derived from an EMBL/GenBank/DDBJ whole genome shotgun (WGS) entry which is preliminary data.</text>
</comment>
<feature type="non-terminal residue" evidence="12">
    <location>
        <position position="466"/>
    </location>
</feature>
<evidence type="ECO:0000259" key="11">
    <source>
        <dbReference type="PROSITE" id="PS50881"/>
    </source>
</evidence>
<dbReference type="GO" id="GO:0006412">
    <property type="term" value="P:translation"/>
    <property type="evidence" value="ECO:0007669"/>
    <property type="project" value="InterPro"/>
</dbReference>
<dbReference type="InterPro" id="IPR005324">
    <property type="entry name" value="Ribosomal_uS5_C"/>
</dbReference>
<evidence type="ECO:0000256" key="6">
    <source>
        <dbReference type="ARBA" id="ARBA00039335"/>
    </source>
</evidence>
<dbReference type="InterPro" id="IPR000851">
    <property type="entry name" value="Ribosomal_uS5"/>
</dbReference>
<accession>A0AAV2PGC9</accession>
<dbReference type="InterPro" id="IPR020568">
    <property type="entry name" value="Ribosomal_Su5_D2-typ_SF"/>
</dbReference>
<keyword evidence="5 9" id="KW-0687">Ribonucleoprotein</keyword>
<dbReference type="PANTHER" id="PTHR48277">
    <property type="entry name" value="MITOCHONDRIAL RIBOSOMAL PROTEIN S5"/>
    <property type="match status" value="1"/>
</dbReference>
<dbReference type="AlphaFoldDB" id="A0AAV2PGC9"/>
<dbReference type="InterPro" id="IPR048584">
    <property type="entry name" value="Ribosomal_uS5m_N"/>
</dbReference>
<evidence type="ECO:0000313" key="13">
    <source>
        <dbReference type="Proteomes" id="UP001497623"/>
    </source>
</evidence>
<dbReference type="Proteomes" id="UP001497623">
    <property type="component" value="Unassembled WGS sequence"/>
</dbReference>
<evidence type="ECO:0000256" key="3">
    <source>
        <dbReference type="ARBA" id="ARBA00022980"/>
    </source>
</evidence>
<gene>
    <name evidence="12" type="ORF">MNOR_LOCUS309</name>
</gene>
<dbReference type="FunFam" id="3.30.160.20:FF:000022">
    <property type="entry name" value="28S ribosomal protein S5, mitochondrial"/>
    <property type="match status" value="1"/>
</dbReference>
<sequence>MTSQRRFNVFSFFKNLPSVLLDTTVKCISTTLGKHYQLYFLWDQLDINMRKSKYNSPSTVQLQIIRNTSFFNKHSADQLWKGVTSVSNAGKKRGRGKGIGQKRAKDLNRGQMIGVGKENIVWPGLNAPIIRGKELVKREKLPKDEERMNEILKLRDNMGRFRPLRLDPLERGWSGNRMPGRSIGEPDAIGEDAFEDFDTKVLETKTVCTMSGIFGRVRRLSMFVITGNGNGLAGFALAKGNGMKSVMRKVKARAAQKLIYIERYNDHTVYHDFYCRFYQTKIFVKRKPAGYGLVCHRAIKTMCEVIGIKDLYAKVEGPSNVQHITKAFFIGLLQQKTHQQLAEEKGLHLVEFREETSNFPKVLCSPEVTPLRKLDQIPPTEELDYNLYTMDGKVELKRKNYPPGYTLLPSWNIHLKKLAKYRNHDKIRLELMAEHDRLCSFYSDQYPECDPLYDHKKLEDQESESY</sequence>
<dbReference type="InterPro" id="IPR014721">
    <property type="entry name" value="Ribsml_uS5_D2-typ_fold_subgr"/>
</dbReference>
<evidence type="ECO:0000256" key="1">
    <source>
        <dbReference type="ARBA" id="ARBA00004173"/>
    </source>
</evidence>
<proteinExistence type="inferred from homology"/>
<comment type="subcellular location">
    <subcellularLocation>
        <location evidence="1">Mitochondrion</location>
    </subcellularLocation>
</comment>
<dbReference type="InterPro" id="IPR013810">
    <property type="entry name" value="Ribosomal_uS5_N"/>
</dbReference>
<dbReference type="GO" id="GO:0005743">
    <property type="term" value="C:mitochondrial inner membrane"/>
    <property type="evidence" value="ECO:0007669"/>
    <property type="project" value="UniProtKB-ARBA"/>
</dbReference>
<evidence type="ECO:0000256" key="4">
    <source>
        <dbReference type="ARBA" id="ARBA00023128"/>
    </source>
</evidence>
<comment type="subunit">
    <text evidence="8">Component of the mitochondrial ribosome small subunit (28S) which comprises a 12S rRNA and about 30 distinct proteins.</text>
</comment>
<dbReference type="GO" id="GO:0003723">
    <property type="term" value="F:RNA binding"/>
    <property type="evidence" value="ECO:0007669"/>
    <property type="project" value="InterPro"/>
</dbReference>
<dbReference type="GO" id="GO:0003735">
    <property type="term" value="F:structural constituent of ribosome"/>
    <property type="evidence" value="ECO:0007669"/>
    <property type="project" value="UniProtKB-UniRule"/>
</dbReference>
<dbReference type="Gene3D" id="3.30.230.10">
    <property type="match status" value="1"/>
</dbReference>
<organism evidence="12 13">
    <name type="scientific">Meganyctiphanes norvegica</name>
    <name type="common">Northern krill</name>
    <name type="synonym">Thysanopoda norvegica</name>
    <dbReference type="NCBI Taxonomy" id="48144"/>
    <lineage>
        <taxon>Eukaryota</taxon>
        <taxon>Metazoa</taxon>
        <taxon>Ecdysozoa</taxon>
        <taxon>Arthropoda</taxon>
        <taxon>Crustacea</taxon>
        <taxon>Multicrustacea</taxon>
        <taxon>Malacostraca</taxon>
        <taxon>Eumalacostraca</taxon>
        <taxon>Eucarida</taxon>
        <taxon>Euphausiacea</taxon>
        <taxon>Euphausiidae</taxon>
        <taxon>Meganyctiphanes</taxon>
    </lineage>
</organism>
<dbReference type="EMBL" id="CAXKWB010000063">
    <property type="protein sequence ID" value="CAL4058870.1"/>
    <property type="molecule type" value="Genomic_DNA"/>
</dbReference>
<dbReference type="Pfam" id="PF00333">
    <property type="entry name" value="Ribosomal_S5"/>
    <property type="match status" value="1"/>
</dbReference>
<evidence type="ECO:0000256" key="9">
    <source>
        <dbReference type="PROSITE-ProRule" id="PRU00268"/>
    </source>
</evidence>
<name>A0AAV2PGC9_MEGNR</name>
<evidence type="ECO:0000313" key="12">
    <source>
        <dbReference type="EMBL" id="CAL4058870.1"/>
    </source>
</evidence>
<dbReference type="SUPFAM" id="SSF54768">
    <property type="entry name" value="dsRNA-binding domain-like"/>
    <property type="match status" value="1"/>
</dbReference>
<comment type="similarity">
    <text evidence="2 10">Belongs to the universal ribosomal protein uS5 family.</text>
</comment>
<dbReference type="Gene3D" id="3.30.160.20">
    <property type="match status" value="1"/>
</dbReference>